<comment type="caution">
    <text evidence="1">The sequence shown here is derived from an EMBL/GenBank/DDBJ whole genome shotgun (WGS) entry which is preliminary data.</text>
</comment>
<dbReference type="Gene3D" id="3.30.420.280">
    <property type="match status" value="1"/>
</dbReference>
<reference evidence="1" key="1">
    <citation type="journal article" date="2014" name="Front. Microbiol.">
        <title>High frequency of phylogenetically diverse reductive dehalogenase-homologous genes in deep subseafloor sedimentary metagenomes.</title>
        <authorList>
            <person name="Kawai M."/>
            <person name="Futagami T."/>
            <person name="Toyoda A."/>
            <person name="Takaki Y."/>
            <person name="Nishi S."/>
            <person name="Hori S."/>
            <person name="Arai W."/>
            <person name="Tsubouchi T."/>
            <person name="Morono Y."/>
            <person name="Uchiyama I."/>
            <person name="Ito T."/>
            <person name="Fujiyama A."/>
            <person name="Inagaki F."/>
            <person name="Takami H."/>
        </authorList>
    </citation>
    <scope>NUCLEOTIDE SEQUENCE</scope>
    <source>
        <strain evidence="1">Expedition CK06-06</strain>
    </source>
</reference>
<gene>
    <name evidence="1" type="ORF">S03H2_10978</name>
</gene>
<proteinExistence type="predicted"/>
<evidence type="ECO:0008006" key="2">
    <source>
        <dbReference type="Google" id="ProtNLM"/>
    </source>
</evidence>
<dbReference type="EMBL" id="BARU01005620">
    <property type="protein sequence ID" value="GAH39002.1"/>
    <property type="molecule type" value="Genomic_DNA"/>
</dbReference>
<protein>
    <recommendedName>
        <fullName evidence="2">Phage terminase large subunit C-terminal domain-containing protein</fullName>
    </recommendedName>
</protein>
<sequence>SVVNQIKDYIKNRLENLPPDKRARFLDGTWTYFPGACYSNIHEENKIDVEKNIYHFYDDIVVGVDWGHYMCANIWGIKVRSDCIEAYCIHEIVVLGGVTKDLITELDKVYGIKEESHILYCDHEPDRILELQSAGYAAKSAYKDVGAGDSSVNVFVIYFDNKCDYTYQSMVHLSNQEDPRVPGTFLYAKHIKENDHEADGARYALHGWRMDNEMKAGGHHILGDVI</sequence>
<dbReference type="AlphaFoldDB" id="X1F268"/>
<name>X1F268_9ZZZZ</name>
<evidence type="ECO:0000313" key="1">
    <source>
        <dbReference type="EMBL" id="GAH39002.1"/>
    </source>
</evidence>
<organism evidence="1">
    <name type="scientific">marine sediment metagenome</name>
    <dbReference type="NCBI Taxonomy" id="412755"/>
    <lineage>
        <taxon>unclassified sequences</taxon>
        <taxon>metagenomes</taxon>
        <taxon>ecological metagenomes</taxon>
    </lineage>
</organism>
<feature type="non-terminal residue" evidence="1">
    <location>
        <position position="1"/>
    </location>
</feature>
<accession>X1F268</accession>